<dbReference type="RefSeq" id="WP_248352872.1">
    <property type="nucleotide sequence ID" value="NZ_AP025591.1"/>
</dbReference>
<reference evidence="9" key="1">
    <citation type="journal article" date="2022" name="Int. J. Syst. Evol. Microbiol.">
        <title>Anaeromyxobacter oryzae sp. nov., Anaeromyxobacter diazotrophicus sp. nov. and Anaeromyxobacter paludicola sp. nov., isolated from paddy soils.</title>
        <authorList>
            <person name="Itoh H."/>
            <person name="Xu Z."/>
            <person name="Mise K."/>
            <person name="Masuda Y."/>
            <person name="Ushijima N."/>
            <person name="Hayakawa C."/>
            <person name="Shiratori Y."/>
            <person name="Senoo K."/>
        </authorList>
    </citation>
    <scope>NUCLEOTIDE SEQUENCE [LARGE SCALE GENOMIC DNA]</scope>
    <source>
        <strain evidence="9">Red232</strain>
    </source>
</reference>
<feature type="domain" description="Cytochrome c assembly protein" evidence="7">
    <location>
        <begin position="71"/>
        <end position="273"/>
    </location>
</feature>
<keyword evidence="9" id="KW-1185">Reference proteome</keyword>
<keyword evidence="3" id="KW-0201">Cytochrome c-type biogenesis</keyword>
<proteinExistence type="predicted"/>
<feature type="transmembrane region" description="Helical" evidence="6">
    <location>
        <begin position="137"/>
        <end position="159"/>
    </location>
</feature>
<feature type="transmembrane region" description="Helical" evidence="6">
    <location>
        <begin position="70"/>
        <end position="89"/>
    </location>
</feature>
<dbReference type="PANTHER" id="PTHR30071">
    <property type="entry name" value="HEME EXPORTER PROTEIN C"/>
    <property type="match status" value="1"/>
</dbReference>
<comment type="subcellular location">
    <subcellularLocation>
        <location evidence="1">Membrane</location>
        <topology evidence="1">Multi-pass membrane protein</topology>
    </subcellularLocation>
</comment>
<sequence>MLQYVLAEHPFFVATGALYAAAMAFYAAAWKSTKELVARAGTALLCAALVLNLGLIVQRWIEADRAPFKSLFESLVFFAFNIGVVYLAFEKLYKTRVLGVLAMLLSFGVIAYSLSKWDAEIVKLPPALQSAWFVPHVMVYFVGYAAVALASLLSVVQIVSERKGYGGKIPGLHAGTILTGQELDLEKMTYELVRFGFVLLTIGLLVGSVWAKSAWGDFWVWDPKENWSLVTWLVYGAYLHLRRVRGWRGERAAWLCLLGFSVVMFTYLGMKMLPTAEASNHVYSG</sequence>
<evidence type="ECO:0000313" key="9">
    <source>
        <dbReference type="Proteomes" id="UP001162891"/>
    </source>
</evidence>
<dbReference type="PANTHER" id="PTHR30071:SF1">
    <property type="entry name" value="CYTOCHROME B_B6 PROTEIN-RELATED"/>
    <property type="match status" value="1"/>
</dbReference>
<keyword evidence="2 6" id="KW-0812">Transmembrane</keyword>
<dbReference type="InterPro" id="IPR045062">
    <property type="entry name" value="Cyt_c_biogenesis_CcsA/CcmC"/>
</dbReference>
<evidence type="ECO:0000256" key="3">
    <source>
        <dbReference type="ARBA" id="ARBA00022748"/>
    </source>
</evidence>
<feature type="transmembrane region" description="Helical" evidence="6">
    <location>
        <begin position="192"/>
        <end position="211"/>
    </location>
</feature>
<dbReference type="InterPro" id="IPR002541">
    <property type="entry name" value="Cyt_c_assembly"/>
</dbReference>
<dbReference type="Pfam" id="PF01578">
    <property type="entry name" value="Cytochrom_C_asm"/>
    <property type="match status" value="1"/>
</dbReference>
<accession>A0ABM7WY81</accession>
<evidence type="ECO:0000256" key="4">
    <source>
        <dbReference type="ARBA" id="ARBA00022989"/>
    </source>
</evidence>
<dbReference type="Proteomes" id="UP001162891">
    <property type="component" value="Chromosome"/>
</dbReference>
<evidence type="ECO:0000313" key="8">
    <source>
        <dbReference type="EMBL" id="BDG04487.1"/>
    </source>
</evidence>
<protein>
    <submittedName>
        <fullName evidence="8">C-type cytochrome biogenesis protein CcsB</fullName>
    </submittedName>
</protein>
<evidence type="ECO:0000259" key="7">
    <source>
        <dbReference type="Pfam" id="PF01578"/>
    </source>
</evidence>
<feature type="transmembrane region" description="Helical" evidence="6">
    <location>
        <begin position="12"/>
        <end position="29"/>
    </location>
</feature>
<gene>
    <name evidence="8" type="ORF">AMOR_34830</name>
</gene>
<feature type="transmembrane region" description="Helical" evidence="6">
    <location>
        <begin position="96"/>
        <end position="117"/>
    </location>
</feature>
<organism evidence="8 9">
    <name type="scientific">Anaeromyxobacter oryzae</name>
    <dbReference type="NCBI Taxonomy" id="2918170"/>
    <lineage>
        <taxon>Bacteria</taxon>
        <taxon>Pseudomonadati</taxon>
        <taxon>Myxococcota</taxon>
        <taxon>Myxococcia</taxon>
        <taxon>Myxococcales</taxon>
        <taxon>Cystobacterineae</taxon>
        <taxon>Anaeromyxobacteraceae</taxon>
        <taxon>Anaeromyxobacter</taxon>
    </lineage>
</organism>
<dbReference type="NCBIfam" id="TIGR03144">
    <property type="entry name" value="cytochr_II_ccsB"/>
    <property type="match status" value="1"/>
</dbReference>
<dbReference type="InterPro" id="IPR017562">
    <property type="entry name" value="Cyt_c_biogenesis_CcsA"/>
</dbReference>
<dbReference type="EMBL" id="AP025591">
    <property type="protein sequence ID" value="BDG04487.1"/>
    <property type="molecule type" value="Genomic_DNA"/>
</dbReference>
<evidence type="ECO:0000256" key="6">
    <source>
        <dbReference type="SAM" id="Phobius"/>
    </source>
</evidence>
<keyword evidence="4 6" id="KW-1133">Transmembrane helix</keyword>
<feature type="transmembrane region" description="Helical" evidence="6">
    <location>
        <begin position="36"/>
        <end position="58"/>
    </location>
</feature>
<feature type="transmembrane region" description="Helical" evidence="6">
    <location>
        <begin position="226"/>
        <end position="241"/>
    </location>
</feature>
<name>A0ABM7WY81_9BACT</name>
<evidence type="ECO:0000256" key="1">
    <source>
        <dbReference type="ARBA" id="ARBA00004141"/>
    </source>
</evidence>
<feature type="transmembrane region" description="Helical" evidence="6">
    <location>
        <begin position="253"/>
        <end position="270"/>
    </location>
</feature>
<evidence type="ECO:0000256" key="5">
    <source>
        <dbReference type="ARBA" id="ARBA00023136"/>
    </source>
</evidence>
<evidence type="ECO:0000256" key="2">
    <source>
        <dbReference type="ARBA" id="ARBA00022692"/>
    </source>
</evidence>
<keyword evidence="5 6" id="KW-0472">Membrane</keyword>